<evidence type="ECO:0000313" key="3">
    <source>
        <dbReference type="EMBL" id="KNZ48203.1"/>
    </source>
</evidence>
<proteinExistence type="predicted"/>
<dbReference type="GO" id="GO:0005524">
    <property type="term" value="F:ATP binding"/>
    <property type="evidence" value="ECO:0007669"/>
    <property type="project" value="InterPro"/>
</dbReference>
<evidence type="ECO:0000313" key="4">
    <source>
        <dbReference type="Proteomes" id="UP000037035"/>
    </source>
</evidence>
<evidence type="ECO:0000256" key="1">
    <source>
        <dbReference type="SAM" id="MobiDB-lite"/>
    </source>
</evidence>
<dbReference type="SUPFAM" id="SSF56112">
    <property type="entry name" value="Protein kinase-like (PK-like)"/>
    <property type="match status" value="1"/>
</dbReference>
<dbReference type="InterPro" id="IPR008271">
    <property type="entry name" value="Ser/Thr_kinase_AS"/>
</dbReference>
<dbReference type="VEuPathDB" id="FungiDB:VP01_5837g1"/>
<dbReference type="GO" id="GO:0005737">
    <property type="term" value="C:cytoplasm"/>
    <property type="evidence" value="ECO:0007669"/>
    <property type="project" value="TreeGrafter"/>
</dbReference>
<protein>
    <recommendedName>
        <fullName evidence="2">Protein kinase domain-containing protein</fullName>
    </recommendedName>
</protein>
<dbReference type="InterPro" id="IPR000719">
    <property type="entry name" value="Prot_kinase_dom"/>
</dbReference>
<dbReference type="Proteomes" id="UP000037035">
    <property type="component" value="Unassembled WGS sequence"/>
</dbReference>
<sequence length="320" mass="36478">MEVDDEKRTEGSPFDQEMTARPLRQSLDPIARSYRSSGVTLAVHFCLSNHSSETFKATDHQQIIVQESLLRVPLWGCNQAKSIHQTNWIHGDFKATIQMHPLDHTNRQSFSSDSQPTFWSEVFFSSVRTVKIPAGTLADQIFYQHHFLSNPTDVKVVFRQITSALDFCHGQGIAHRDIKPENILCGPDIQVYLADFGLATTEYQSTSFECGTRAYMGPGKIPWWSVHSGGILQPVASYNNFLNDTWSLGVVLMSLLTTRRPWDEASPADAKFNRFVMQDFRFIGGLPNEHSHYSFMLCNMLCPEDRRTSVFELVKKFDFL</sequence>
<name>A0A0L6UI60_9BASI</name>
<dbReference type="AlphaFoldDB" id="A0A0L6UI60"/>
<dbReference type="PANTHER" id="PTHR44167">
    <property type="entry name" value="OVARIAN-SPECIFIC SERINE/THREONINE-PROTEIN KINASE LOK-RELATED"/>
    <property type="match status" value="1"/>
</dbReference>
<dbReference type="EMBL" id="LAVV01011093">
    <property type="protein sequence ID" value="KNZ48203.1"/>
    <property type="molecule type" value="Genomic_DNA"/>
</dbReference>
<dbReference type="Pfam" id="PF00069">
    <property type="entry name" value="Pkinase"/>
    <property type="match status" value="1"/>
</dbReference>
<dbReference type="OrthoDB" id="541276at2759"/>
<dbReference type="Gene3D" id="1.10.510.10">
    <property type="entry name" value="Transferase(Phosphotransferase) domain 1"/>
    <property type="match status" value="1"/>
</dbReference>
<reference evidence="3 4" key="1">
    <citation type="submission" date="2015-08" db="EMBL/GenBank/DDBJ databases">
        <title>Next Generation Sequencing and Analysis of the Genome of Puccinia sorghi L Schw, the Causal Agent of Maize Common Rust.</title>
        <authorList>
            <person name="Rochi L."/>
            <person name="Burguener G."/>
            <person name="Darino M."/>
            <person name="Turjanski A."/>
            <person name="Kreff E."/>
            <person name="Dieguez M.J."/>
            <person name="Sacco F."/>
        </authorList>
    </citation>
    <scope>NUCLEOTIDE SEQUENCE [LARGE SCALE GENOMIC DNA]</scope>
    <source>
        <strain evidence="3 4">RO10H11247</strain>
    </source>
</reference>
<dbReference type="GO" id="GO:0004674">
    <property type="term" value="F:protein serine/threonine kinase activity"/>
    <property type="evidence" value="ECO:0007669"/>
    <property type="project" value="TreeGrafter"/>
</dbReference>
<keyword evidence="4" id="KW-1185">Reference proteome</keyword>
<dbReference type="GO" id="GO:0044773">
    <property type="term" value="P:mitotic DNA damage checkpoint signaling"/>
    <property type="evidence" value="ECO:0007669"/>
    <property type="project" value="TreeGrafter"/>
</dbReference>
<dbReference type="InterPro" id="IPR011009">
    <property type="entry name" value="Kinase-like_dom_sf"/>
</dbReference>
<feature type="compositionally biased region" description="Basic and acidic residues" evidence="1">
    <location>
        <begin position="1"/>
        <end position="10"/>
    </location>
</feature>
<evidence type="ECO:0000259" key="2">
    <source>
        <dbReference type="PROSITE" id="PS50011"/>
    </source>
</evidence>
<dbReference type="PROSITE" id="PS50011">
    <property type="entry name" value="PROTEIN_KINASE_DOM"/>
    <property type="match status" value="1"/>
</dbReference>
<accession>A0A0L6UI60</accession>
<dbReference type="SMART" id="SM00220">
    <property type="entry name" value="S_TKc"/>
    <property type="match status" value="1"/>
</dbReference>
<feature type="region of interest" description="Disordered" evidence="1">
    <location>
        <begin position="1"/>
        <end position="22"/>
    </location>
</feature>
<gene>
    <name evidence="3" type="ORF">VP01_5837g1</name>
</gene>
<dbReference type="GO" id="GO:0005634">
    <property type="term" value="C:nucleus"/>
    <property type="evidence" value="ECO:0007669"/>
    <property type="project" value="TreeGrafter"/>
</dbReference>
<dbReference type="STRING" id="27349.A0A0L6UI60"/>
<dbReference type="PROSITE" id="PS00108">
    <property type="entry name" value="PROTEIN_KINASE_ST"/>
    <property type="match status" value="1"/>
</dbReference>
<feature type="domain" description="Protein kinase" evidence="2">
    <location>
        <begin position="1"/>
        <end position="320"/>
    </location>
</feature>
<organism evidence="3 4">
    <name type="scientific">Puccinia sorghi</name>
    <dbReference type="NCBI Taxonomy" id="27349"/>
    <lineage>
        <taxon>Eukaryota</taxon>
        <taxon>Fungi</taxon>
        <taxon>Dikarya</taxon>
        <taxon>Basidiomycota</taxon>
        <taxon>Pucciniomycotina</taxon>
        <taxon>Pucciniomycetes</taxon>
        <taxon>Pucciniales</taxon>
        <taxon>Pucciniaceae</taxon>
        <taxon>Puccinia</taxon>
    </lineage>
</organism>
<comment type="caution">
    <text evidence="3">The sequence shown here is derived from an EMBL/GenBank/DDBJ whole genome shotgun (WGS) entry which is preliminary data.</text>
</comment>
<dbReference type="PANTHER" id="PTHR44167:SF24">
    <property type="entry name" value="SERINE_THREONINE-PROTEIN KINASE CHK2"/>
    <property type="match status" value="1"/>
</dbReference>